<dbReference type="EMBL" id="JASFZW010000002">
    <property type="protein sequence ID" value="KAK2079763.1"/>
    <property type="molecule type" value="Genomic_DNA"/>
</dbReference>
<evidence type="ECO:0000313" key="3">
    <source>
        <dbReference type="EMBL" id="KAK2079763.1"/>
    </source>
</evidence>
<keyword evidence="4" id="KW-1185">Reference proteome</keyword>
<proteinExistence type="predicted"/>
<feature type="region of interest" description="Disordered" evidence="1">
    <location>
        <begin position="130"/>
        <end position="178"/>
    </location>
</feature>
<comment type="caution">
    <text evidence="3">The sequence shown here is derived from an EMBL/GenBank/DDBJ whole genome shotgun (WGS) entry which is preliminary data.</text>
</comment>
<gene>
    <name evidence="3" type="ORF">QBZ16_002158</name>
</gene>
<feature type="region of interest" description="Disordered" evidence="1">
    <location>
        <begin position="658"/>
        <end position="735"/>
    </location>
</feature>
<evidence type="ECO:0000256" key="1">
    <source>
        <dbReference type="SAM" id="MobiDB-lite"/>
    </source>
</evidence>
<accession>A0AAD9IK41</accession>
<feature type="region of interest" description="Disordered" evidence="1">
    <location>
        <begin position="1"/>
        <end position="93"/>
    </location>
</feature>
<keyword evidence="2" id="KW-1133">Transmembrane helix</keyword>
<feature type="compositionally biased region" description="Basic and acidic residues" evidence="1">
    <location>
        <begin position="7"/>
        <end position="16"/>
    </location>
</feature>
<name>A0AAD9IK41_PROWI</name>
<keyword evidence="2" id="KW-0472">Membrane</keyword>
<feature type="transmembrane region" description="Helical" evidence="2">
    <location>
        <begin position="547"/>
        <end position="572"/>
    </location>
</feature>
<feature type="region of interest" description="Disordered" evidence="1">
    <location>
        <begin position="445"/>
        <end position="464"/>
    </location>
</feature>
<dbReference type="Proteomes" id="UP001255856">
    <property type="component" value="Unassembled WGS sequence"/>
</dbReference>
<reference evidence="3" key="1">
    <citation type="submission" date="2021-01" db="EMBL/GenBank/DDBJ databases">
        <authorList>
            <person name="Eckstrom K.M.E."/>
        </authorList>
    </citation>
    <scope>NUCLEOTIDE SEQUENCE</scope>
    <source>
        <strain evidence="3">UVCC 0001</strain>
    </source>
</reference>
<evidence type="ECO:0000256" key="2">
    <source>
        <dbReference type="SAM" id="Phobius"/>
    </source>
</evidence>
<dbReference type="AlphaFoldDB" id="A0AAD9IK41"/>
<feature type="compositionally biased region" description="Polar residues" evidence="1">
    <location>
        <begin position="702"/>
        <end position="720"/>
    </location>
</feature>
<organism evidence="3 4">
    <name type="scientific">Prototheca wickerhamii</name>
    <dbReference type="NCBI Taxonomy" id="3111"/>
    <lineage>
        <taxon>Eukaryota</taxon>
        <taxon>Viridiplantae</taxon>
        <taxon>Chlorophyta</taxon>
        <taxon>core chlorophytes</taxon>
        <taxon>Trebouxiophyceae</taxon>
        <taxon>Chlorellales</taxon>
        <taxon>Chlorellaceae</taxon>
        <taxon>Prototheca</taxon>
    </lineage>
</organism>
<sequence>MFHKRDRQHEGGEHKGPITKQWQPSTEAGQLSELRPTSQAVQTAVPDFPLEPAPTPLQDSGVLATPPPQPPSPQAEEIEPEDPAEAGIARLPAGPFAAKQECSVYAPVSPPSQLAAEPAVAAGPFAAEQDASMFTPLQDADEAGSASGRPSPELDRRTENEAVLLSHESGAEGGVPRVEAVSSGVNEGLGLTAGRAEAEESVESTSPYNQAVGGGEYVSLEEIVDRGGTAPFYASGAHASAGELAARESSTPFYVAGVAASAASSSNSRSSAGSHSSPQAVAAEDLDRDSSAPFYLAGVTASGSGRDTDRLDTVGEHAEEAETSSPRGEMAAAAVLAAPVAAAPAVIEPAGGERAETKTSNLAEEVAAKPLEVAPEPAKAGAGDWNTGSPTAHESVPGNAGMLAGVAGMAAAAGAAIGLGVARNGTRSEPEENPEAEGLATLVAQERPDPAEHSAKTALPGEDDEAVRESLSGDNVVMPVAFASNGAAVEGLVHEFEEFAGEDEEPTSPYASAVEPLTHQQLPVMSDTANWVWQHQGTAAALVASPAILWVVFPPLAGVGMALAILMVWYLLKTCPSSEMSSPEQLVDQKHGATQAIEEALGAAGPGKEQTGDVIQETESGEQIRYGGPSTLDRAKDAVSSLAEQAGAAVASLKEKVMPTGESQVASGVHPETGRDESVAGSIAQATDSAVEDLKRGAGGSDSITRQFDSQPSGYVSDSDNPGPVLEGVRHVKSA</sequence>
<feature type="compositionally biased region" description="Low complexity" evidence="1">
    <location>
        <begin position="264"/>
        <end position="277"/>
    </location>
</feature>
<feature type="compositionally biased region" description="Basic and acidic residues" evidence="1">
    <location>
        <begin position="446"/>
        <end position="455"/>
    </location>
</feature>
<feature type="compositionally biased region" description="Polar residues" evidence="1">
    <location>
        <begin position="20"/>
        <end position="42"/>
    </location>
</feature>
<keyword evidence="2" id="KW-0812">Transmembrane</keyword>
<evidence type="ECO:0000313" key="4">
    <source>
        <dbReference type="Proteomes" id="UP001255856"/>
    </source>
</evidence>
<feature type="region of interest" description="Disordered" evidence="1">
    <location>
        <begin position="375"/>
        <end position="394"/>
    </location>
</feature>
<feature type="region of interest" description="Disordered" evidence="1">
    <location>
        <begin position="264"/>
        <end position="285"/>
    </location>
</feature>
<protein>
    <submittedName>
        <fullName evidence="3">Uncharacterized protein</fullName>
    </submittedName>
</protein>